<dbReference type="InterPro" id="IPR029058">
    <property type="entry name" value="AB_hydrolase_fold"/>
</dbReference>
<dbReference type="PANTHER" id="PTHR13136:SF16">
    <property type="entry name" value="KAT8 REGULATORY NSL COMPLEX SUBUNIT 3"/>
    <property type="match status" value="1"/>
</dbReference>
<protein>
    <recommendedName>
        <fullName evidence="4">KAT8 regulatory NSL complex subunit 3</fullName>
    </recommendedName>
</protein>
<organism evidence="2 3">
    <name type="scientific">Spodoptera exigua</name>
    <name type="common">Beet armyworm</name>
    <name type="synonym">Noctua fulgens</name>
    <dbReference type="NCBI Taxonomy" id="7107"/>
    <lineage>
        <taxon>Eukaryota</taxon>
        <taxon>Metazoa</taxon>
        <taxon>Ecdysozoa</taxon>
        <taxon>Arthropoda</taxon>
        <taxon>Hexapoda</taxon>
        <taxon>Insecta</taxon>
        <taxon>Pterygota</taxon>
        <taxon>Neoptera</taxon>
        <taxon>Endopterygota</taxon>
        <taxon>Lepidoptera</taxon>
        <taxon>Glossata</taxon>
        <taxon>Ditrysia</taxon>
        <taxon>Noctuoidea</taxon>
        <taxon>Noctuidae</taxon>
        <taxon>Amphipyrinae</taxon>
        <taxon>Spodoptera</taxon>
    </lineage>
</organism>
<evidence type="ECO:0008006" key="4">
    <source>
        <dbReference type="Google" id="ProtNLM"/>
    </source>
</evidence>
<dbReference type="GO" id="GO:0044545">
    <property type="term" value="C:NSL complex"/>
    <property type="evidence" value="ECO:0007669"/>
    <property type="project" value="TreeGrafter"/>
</dbReference>
<dbReference type="PANTHER" id="PTHR13136">
    <property type="entry name" value="TESTIS DEVELOPMENT PROTEIN PRTD"/>
    <property type="match status" value="1"/>
</dbReference>
<dbReference type="EMBL" id="JACKWZ010000121">
    <property type="protein sequence ID" value="KAF9414899.1"/>
    <property type="molecule type" value="Genomic_DNA"/>
</dbReference>
<sequence>MVMATGSVCHQGSGSSLPHEMGEDTDETGLKASALHERLVAYVHALAGGHEPRCGVWVEHSYARARGAAAGPAHGLRVLLAPRLVADSALDVERLEPAPPDLPDDDDALRSLQEDDADCEPDDDWEARLVAAAPSAAHARLAQCVLDVLRRLRLQLLGGGRAADAVRCAARRLRLALGAAAARPAHAWLHAALQAQLPRGPRRLYDATLASLRRAAPRLAERVTGAQGPVASDSALSAVGASVGAGGPGAPWLLWVSCGRARQDQRWVRRLGALLHTRLLAGGAGGAGGAALAPDAWCGAVAGGLRAALGAALAEAGERPVVLGGAGPGAALAAALAASSRARALLLLAPPLLTAEGERDAAEDALAELRVPALVVTGSGAAQCWRGAAQSWRSAARDQSRRVLELRGADDWLRLAAGARRRRRLAQDAVDAAVAVKSSVADMNSFRSLSWSGPGLQPGH</sequence>
<comment type="caution">
    <text evidence="2">The sequence shown here is derived from an EMBL/GenBank/DDBJ whole genome shotgun (WGS) entry which is preliminary data.</text>
</comment>
<name>A0A835L3S0_SPOEX</name>
<dbReference type="InterPro" id="IPR026555">
    <property type="entry name" value="NSL3/Tex30"/>
</dbReference>
<accession>A0A835L3S0</accession>
<dbReference type="GO" id="GO:0045944">
    <property type="term" value="P:positive regulation of transcription by RNA polymerase II"/>
    <property type="evidence" value="ECO:0007669"/>
    <property type="project" value="TreeGrafter"/>
</dbReference>
<dbReference type="SUPFAM" id="SSF53474">
    <property type="entry name" value="alpha/beta-Hydrolases"/>
    <property type="match status" value="1"/>
</dbReference>
<evidence type="ECO:0000313" key="2">
    <source>
        <dbReference type="EMBL" id="KAF9414899.1"/>
    </source>
</evidence>
<dbReference type="Gene3D" id="3.40.50.1820">
    <property type="entry name" value="alpha/beta hydrolase"/>
    <property type="match status" value="1"/>
</dbReference>
<gene>
    <name evidence="2" type="ORF">HW555_007290</name>
</gene>
<dbReference type="Proteomes" id="UP000648187">
    <property type="component" value="Unassembled WGS sequence"/>
</dbReference>
<evidence type="ECO:0000256" key="1">
    <source>
        <dbReference type="SAM" id="MobiDB-lite"/>
    </source>
</evidence>
<reference evidence="2" key="1">
    <citation type="submission" date="2020-08" db="EMBL/GenBank/DDBJ databases">
        <title>Spodoptera exigua strain:BAW_Kor-Di-RS1 Genome sequencing and assembly.</title>
        <authorList>
            <person name="Kim J."/>
            <person name="Nam H.Y."/>
            <person name="Kwon M."/>
            <person name="Choi J.H."/>
            <person name="Cho S.R."/>
            <person name="Kim G.-H."/>
        </authorList>
    </citation>
    <scope>NUCLEOTIDE SEQUENCE</scope>
    <source>
        <strain evidence="2">BAW_Kor-Di-RS1</strain>
        <tissue evidence="2">Whole-body</tissue>
    </source>
</reference>
<proteinExistence type="predicted"/>
<evidence type="ECO:0000313" key="3">
    <source>
        <dbReference type="Proteomes" id="UP000648187"/>
    </source>
</evidence>
<feature type="region of interest" description="Disordered" evidence="1">
    <location>
        <begin position="1"/>
        <end position="28"/>
    </location>
</feature>
<dbReference type="AlphaFoldDB" id="A0A835L3S0"/>
<keyword evidence="3" id="KW-1185">Reference proteome</keyword>